<dbReference type="CDD" id="cd19609">
    <property type="entry name" value="NTD_TDP-43"/>
    <property type="match status" value="1"/>
</dbReference>
<dbReference type="EMBL" id="CAJFDH010000002">
    <property type="protein sequence ID" value="CAD5212055.1"/>
    <property type="molecule type" value="Genomic_DNA"/>
</dbReference>
<organism evidence="11 12">
    <name type="scientific">Bursaphelenchus okinawaensis</name>
    <dbReference type="NCBI Taxonomy" id="465554"/>
    <lineage>
        <taxon>Eukaryota</taxon>
        <taxon>Metazoa</taxon>
        <taxon>Ecdysozoa</taxon>
        <taxon>Nematoda</taxon>
        <taxon>Chromadorea</taxon>
        <taxon>Rhabditida</taxon>
        <taxon>Tylenchina</taxon>
        <taxon>Tylenchomorpha</taxon>
        <taxon>Aphelenchoidea</taxon>
        <taxon>Aphelenchoididae</taxon>
        <taxon>Bursaphelenchus</taxon>
    </lineage>
</organism>
<dbReference type="Pfam" id="PF00076">
    <property type="entry name" value="RRM_1"/>
    <property type="match status" value="1"/>
</dbReference>
<keyword evidence="8" id="KW-0694">RNA-binding</keyword>
<dbReference type="PANTHER" id="PTHR48033">
    <property type="entry name" value="RNA-BINDING (RRM/RBD/RNP MOTIFS) FAMILY PROTEIN"/>
    <property type="match status" value="1"/>
</dbReference>
<dbReference type="AlphaFoldDB" id="A0A811K9V2"/>
<evidence type="ECO:0000256" key="4">
    <source>
        <dbReference type="ARBA" id="ARBA00023015"/>
    </source>
</evidence>
<evidence type="ECO:0000313" key="12">
    <source>
        <dbReference type="Proteomes" id="UP000614601"/>
    </source>
</evidence>
<comment type="subcellular location">
    <subcellularLocation>
        <location evidence="1">Nucleus</location>
    </subcellularLocation>
</comment>
<dbReference type="Pfam" id="PF18694">
    <property type="entry name" value="TDP-43_N"/>
    <property type="match status" value="1"/>
</dbReference>
<evidence type="ECO:0000256" key="9">
    <source>
        <dbReference type="SAM" id="MobiDB-lite"/>
    </source>
</evidence>
<feature type="region of interest" description="Disordered" evidence="9">
    <location>
        <begin position="374"/>
        <end position="394"/>
    </location>
</feature>
<feature type="domain" description="RRM" evidence="10">
    <location>
        <begin position="179"/>
        <end position="254"/>
    </location>
</feature>
<dbReference type="PANTHER" id="PTHR48033:SF9">
    <property type="entry name" value="TAR DNA-BINDING PROTEIN 43"/>
    <property type="match status" value="1"/>
</dbReference>
<feature type="region of interest" description="Disordered" evidence="9">
    <location>
        <begin position="100"/>
        <end position="172"/>
    </location>
</feature>
<dbReference type="InterPro" id="IPR012677">
    <property type="entry name" value="Nucleotide-bd_a/b_plait_sf"/>
</dbReference>
<protein>
    <recommendedName>
        <fullName evidence="10">RRM domain-containing protein</fullName>
    </recommendedName>
</protein>
<dbReference type="InterPro" id="IPR041105">
    <property type="entry name" value="TDP-43_N"/>
</dbReference>
<evidence type="ECO:0000313" key="11">
    <source>
        <dbReference type="EMBL" id="CAD5212055.1"/>
    </source>
</evidence>
<keyword evidence="3" id="KW-0677">Repeat</keyword>
<feature type="compositionally biased region" description="Basic and acidic residues" evidence="9">
    <location>
        <begin position="374"/>
        <end position="387"/>
    </location>
</feature>
<dbReference type="EMBL" id="CAJFCW020000002">
    <property type="protein sequence ID" value="CAG9094981.1"/>
    <property type="molecule type" value="Genomic_DNA"/>
</dbReference>
<dbReference type="Proteomes" id="UP000783686">
    <property type="component" value="Unassembled WGS sequence"/>
</dbReference>
<dbReference type="GO" id="GO:0006397">
    <property type="term" value="P:mRNA processing"/>
    <property type="evidence" value="ECO:0007669"/>
    <property type="project" value="UniProtKB-KW"/>
</dbReference>
<comment type="caution">
    <text evidence="11">The sequence shown here is derived from an EMBL/GenBank/DDBJ whole genome shotgun (WGS) entry which is preliminary data.</text>
</comment>
<feature type="domain" description="RRM" evidence="10">
    <location>
        <begin position="264"/>
        <end position="343"/>
    </location>
</feature>
<dbReference type="GO" id="GO:0005654">
    <property type="term" value="C:nucleoplasm"/>
    <property type="evidence" value="ECO:0007669"/>
    <property type="project" value="TreeGrafter"/>
</dbReference>
<evidence type="ECO:0000256" key="6">
    <source>
        <dbReference type="ARBA" id="ARBA00023187"/>
    </source>
</evidence>
<dbReference type="Proteomes" id="UP000614601">
    <property type="component" value="Unassembled WGS sequence"/>
</dbReference>
<dbReference type="GO" id="GO:0010468">
    <property type="term" value="P:regulation of gene expression"/>
    <property type="evidence" value="ECO:0007669"/>
    <property type="project" value="TreeGrafter"/>
</dbReference>
<dbReference type="InterPro" id="IPR035979">
    <property type="entry name" value="RBD_domain_sf"/>
</dbReference>
<accession>A0A811K9V2</accession>
<dbReference type="OrthoDB" id="2020831at2759"/>
<dbReference type="GO" id="GO:0003723">
    <property type="term" value="F:RNA binding"/>
    <property type="evidence" value="ECO:0007669"/>
    <property type="project" value="UniProtKB-UniRule"/>
</dbReference>
<name>A0A811K9V2_9BILA</name>
<evidence type="ECO:0000256" key="2">
    <source>
        <dbReference type="ARBA" id="ARBA00022664"/>
    </source>
</evidence>
<reference evidence="11" key="1">
    <citation type="submission" date="2020-09" db="EMBL/GenBank/DDBJ databases">
        <authorList>
            <person name="Kikuchi T."/>
        </authorList>
    </citation>
    <scope>NUCLEOTIDE SEQUENCE</scope>
    <source>
        <strain evidence="11">SH1</strain>
    </source>
</reference>
<evidence type="ECO:0000256" key="7">
    <source>
        <dbReference type="ARBA" id="ARBA00023242"/>
    </source>
</evidence>
<keyword evidence="2" id="KW-0507">mRNA processing</keyword>
<gene>
    <name evidence="11" type="ORF">BOKJ2_LOCUS4012</name>
</gene>
<dbReference type="SUPFAM" id="SSF54928">
    <property type="entry name" value="RNA-binding domain, RBD"/>
    <property type="match status" value="2"/>
</dbReference>
<dbReference type="Gene3D" id="3.30.70.330">
    <property type="match status" value="2"/>
</dbReference>
<sequence>MEAKKEVVEEVVEPEYVVVSDSASGEPMELPTNVEDNSLGLSTLTRAFPGAHGLKYKNPATGATRALLTDATGSKFFPPAGGWADKLFLVIYQSEPAKRTLAGDQNPKRKKMMDDSVTSDSDGESGLHHGGQLNAKLKRLNEEDYPRSKPATLNKSSDESVDSEKALSGNAREPKLPCSDLIVLGLPYKLTESELREYFERFGKVVLCEIKKDQQGESRGFGFVQMDNIEQQSKVLSTEHTIGTRKCQVKLPASKGIDVRPEDVKIFVGRLTSKTTLSKLREFFLAEAKKIDPTCKVVDAFIPSPFRSFGFVTLSSAYVAKVLLKKEDFIIDGASVCISPAAPKPSNSAPYAPPASYRGSYMDGPVQRPIWEHQEGPRRSYRQDFESKSPMPPGGNSIATGLETLNLNNMKADVMDHQWYWAMNRNQPHGTAPPRQPFMGRPNPLPGFYSMPQRPARPMGKGRGGPWS</sequence>
<evidence type="ECO:0000256" key="5">
    <source>
        <dbReference type="ARBA" id="ARBA00023163"/>
    </source>
</evidence>
<dbReference type="GO" id="GO:0008380">
    <property type="term" value="P:RNA splicing"/>
    <property type="evidence" value="ECO:0007669"/>
    <property type="project" value="UniProtKB-KW"/>
</dbReference>
<keyword evidence="4" id="KW-0805">Transcription regulation</keyword>
<evidence type="ECO:0000256" key="8">
    <source>
        <dbReference type="PROSITE-ProRule" id="PRU00176"/>
    </source>
</evidence>
<keyword evidence="6" id="KW-0508">mRNA splicing</keyword>
<keyword evidence="7" id="KW-0539">Nucleus</keyword>
<dbReference type="GO" id="GO:0000785">
    <property type="term" value="C:chromatin"/>
    <property type="evidence" value="ECO:0007669"/>
    <property type="project" value="TreeGrafter"/>
</dbReference>
<feature type="region of interest" description="Disordered" evidence="9">
    <location>
        <begin position="428"/>
        <end position="468"/>
    </location>
</feature>
<evidence type="ECO:0000259" key="10">
    <source>
        <dbReference type="PROSITE" id="PS50102"/>
    </source>
</evidence>
<evidence type="ECO:0000256" key="1">
    <source>
        <dbReference type="ARBA" id="ARBA00004123"/>
    </source>
</evidence>
<dbReference type="SMART" id="SM00360">
    <property type="entry name" value="RRM"/>
    <property type="match status" value="2"/>
</dbReference>
<keyword evidence="5" id="KW-0804">Transcription</keyword>
<dbReference type="PROSITE" id="PS50102">
    <property type="entry name" value="RRM"/>
    <property type="match status" value="2"/>
</dbReference>
<feature type="compositionally biased region" description="Basic and acidic residues" evidence="9">
    <location>
        <begin position="156"/>
        <end position="165"/>
    </location>
</feature>
<keyword evidence="12" id="KW-1185">Reference proteome</keyword>
<dbReference type="InterPro" id="IPR000504">
    <property type="entry name" value="RRM_dom"/>
</dbReference>
<evidence type="ECO:0000256" key="3">
    <source>
        <dbReference type="ARBA" id="ARBA00022737"/>
    </source>
</evidence>
<proteinExistence type="predicted"/>